<dbReference type="GO" id="GO:0000155">
    <property type="term" value="F:phosphorelay sensor kinase activity"/>
    <property type="evidence" value="ECO:0007669"/>
    <property type="project" value="InterPro"/>
</dbReference>
<dbReference type="Gene3D" id="3.30.565.10">
    <property type="entry name" value="Histidine kinase-like ATPase, C-terminal domain"/>
    <property type="match status" value="1"/>
</dbReference>
<sequence length="985" mass="106944">MLAPIAAWAQVGPVSQLRHTAWTSDDGLGAVYNIQQTTDGFLWLTTSRGVLRFDGVRFESVEQATFGAVQDGDILSAYAPSTGGIWLTTRSAGTLRWKDGALTVYPDRRCTPAGLIGGMVAEDGAESLWFESTSGLAHLHGSSCELMGPKNGYPGGLPRAMFIDRERTIWVVSQSGILLSKSKDQSVFRPAGSGVEAQGTAIAIRQDAVGRIWIADDGGLRLLTRGVQEKDTRASARTAAPSSRNFAFANDGSLWTVTAEGVSQFAASAVAAASSVLDAAPVESFTQAQGLTSDGISALLIDREGTVWVGTNSGLDKLRASLLRELPLPHAQEHEFGVATGADGSVWVGSRMMPLTRVAPDGVAKSFPEIARLTCLRRDRNGVIWAGVAGSSAVWRSSGDGFIQIPGPAGDEQPVVALEVDRNNDPWIYTTNGLTYRMVHGAWVNQNRELKKKIAVLGAMTSDEAGNVWFAFSDSLVKWDGGAFERFSYPSGQHNISPATMSARGNRVWLAGRGGIDLFSGGQFHPMRWKGANPVGRVSGIRETANGELWINGFSGITHIAAPALANWLRDPVQGPATEHFDTLDGLPGFSGDRLPEPSLAEARDGKLWFATTKGVASLDPRTLAERRNRLQPPVTITSVAANGQTFPGWKDAVLPKHTRNLEIDYTALSLSVPERVRFRYRLEGYDKDWQEAGARRQLFYTGLPPGHYRMHVTACNNDGVWSDAGASIGLTLLPAYYQTMWFRTLCGVLLLIAGWGAYRFRMEQLATALRLRFNERLEERARLARDLHDTLLQTIQASKFATDQALERSTDMAGMKTTLQQLSEWLGRAVAEGRGALQALHTSNTETNDLAGAIRMAIAECVRSSMQVDFTVEGSARDMHPIVRDEIFRIAYEAIRNACMHADATLLTVQLRYAQDLTLRIMDNGKGIEPQVLKEGKDGHYGLSSIRERADRIGATLDLKTVQPGGTEILLTVAGKAIFLTKGS</sequence>
<keyword evidence="1" id="KW-0808">Transferase</keyword>
<dbReference type="PANTHER" id="PTHR24421:SF62">
    <property type="entry name" value="SENSORY TRANSDUCTION HISTIDINE KINASE"/>
    <property type="match status" value="1"/>
</dbReference>
<dbReference type="Pfam" id="PF07495">
    <property type="entry name" value="Y_Y_Y"/>
    <property type="match status" value="1"/>
</dbReference>
<dbReference type="InterPro" id="IPR011123">
    <property type="entry name" value="Y_Y_Y"/>
</dbReference>
<dbReference type="InterPro" id="IPR050482">
    <property type="entry name" value="Sensor_HK_TwoCompSys"/>
</dbReference>
<evidence type="ECO:0000313" key="5">
    <source>
        <dbReference type="EMBL" id="SNT09996.1"/>
    </source>
</evidence>
<dbReference type="Pfam" id="PF07494">
    <property type="entry name" value="Reg_prop"/>
    <property type="match status" value="1"/>
</dbReference>
<dbReference type="InterPro" id="IPR036890">
    <property type="entry name" value="HATPase_C_sf"/>
</dbReference>
<dbReference type="InterPro" id="IPR011712">
    <property type="entry name" value="Sig_transdc_His_kin_sub3_dim/P"/>
</dbReference>
<dbReference type="SUPFAM" id="SSF55874">
    <property type="entry name" value="ATPase domain of HSP90 chaperone/DNA topoisomerase II/histidine kinase"/>
    <property type="match status" value="1"/>
</dbReference>
<dbReference type="GO" id="GO:0016020">
    <property type="term" value="C:membrane"/>
    <property type="evidence" value="ECO:0007669"/>
    <property type="project" value="InterPro"/>
</dbReference>
<dbReference type="InterPro" id="IPR011110">
    <property type="entry name" value="Reg_prop"/>
</dbReference>
<reference evidence="5 6" key="1">
    <citation type="submission" date="2017-06" db="EMBL/GenBank/DDBJ databases">
        <authorList>
            <person name="Kim H.J."/>
            <person name="Triplett B.A."/>
        </authorList>
    </citation>
    <scope>NUCLEOTIDE SEQUENCE [LARGE SCALE GENOMIC DNA]</scope>
    <source>
        <strain evidence="5 6">DSM 18704</strain>
    </source>
</reference>
<feature type="domain" description="Histidine kinase/HSP90-like ATPase" evidence="4">
    <location>
        <begin position="883"/>
        <end position="978"/>
    </location>
</feature>
<dbReference type="InterPro" id="IPR013783">
    <property type="entry name" value="Ig-like_fold"/>
</dbReference>
<evidence type="ECO:0000256" key="1">
    <source>
        <dbReference type="ARBA" id="ARBA00022679"/>
    </source>
</evidence>
<dbReference type="Gene3D" id="2.130.10.10">
    <property type="entry name" value="YVTN repeat-like/Quinoprotein amine dehydrogenase"/>
    <property type="match status" value="2"/>
</dbReference>
<dbReference type="Gene3D" id="1.20.5.1930">
    <property type="match status" value="1"/>
</dbReference>
<dbReference type="SMART" id="SM00387">
    <property type="entry name" value="HATPase_c"/>
    <property type="match status" value="1"/>
</dbReference>
<dbReference type="InterPro" id="IPR015943">
    <property type="entry name" value="WD40/YVTN_repeat-like_dom_sf"/>
</dbReference>
<keyword evidence="6" id="KW-1185">Reference proteome</keyword>
<dbReference type="Pfam" id="PF02518">
    <property type="entry name" value="HATPase_c"/>
    <property type="match status" value="1"/>
</dbReference>
<dbReference type="Gene3D" id="2.60.40.10">
    <property type="entry name" value="Immunoglobulins"/>
    <property type="match status" value="1"/>
</dbReference>
<protein>
    <submittedName>
        <fullName evidence="5">Two component regulator propeller</fullName>
    </submittedName>
</protein>
<dbReference type="Pfam" id="PF07730">
    <property type="entry name" value="HisKA_3"/>
    <property type="match status" value="1"/>
</dbReference>
<dbReference type="AlphaFoldDB" id="A0A239JVN1"/>
<accession>A0A239JVN1</accession>
<proteinExistence type="predicted"/>
<dbReference type="Proteomes" id="UP000198356">
    <property type="component" value="Unassembled WGS sequence"/>
</dbReference>
<evidence type="ECO:0000259" key="4">
    <source>
        <dbReference type="SMART" id="SM00387"/>
    </source>
</evidence>
<dbReference type="EMBL" id="FZOU01000004">
    <property type="protein sequence ID" value="SNT09996.1"/>
    <property type="molecule type" value="Genomic_DNA"/>
</dbReference>
<evidence type="ECO:0000256" key="2">
    <source>
        <dbReference type="ARBA" id="ARBA00022777"/>
    </source>
</evidence>
<keyword evidence="3" id="KW-0902">Two-component regulatory system</keyword>
<dbReference type="CDD" id="cd16917">
    <property type="entry name" value="HATPase_UhpB-NarQ-NarX-like"/>
    <property type="match status" value="1"/>
</dbReference>
<organism evidence="5 6">
    <name type="scientific">Granulicella rosea</name>
    <dbReference type="NCBI Taxonomy" id="474952"/>
    <lineage>
        <taxon>Bacteria</taxon>
        <taxon>Pseudomonadati</taxon>
        <taxon>Acidobacteriota</taxon>
        <taxon>Terriglobia</taxon>
        <taxon>Terriglobales</taxon>
        <taxon>Acidobacteriaceae</taxon>
        <taxon>Granulicella</taxon>
    </lineage>
</organism>
<keyword evidence="2" id="KW-0418">Kinase</keyword>
<dbReference type="SUPFAM" id="SSF63829">
    <property type="entry name" value="Calcium-dependent phosphotriesterase"/>
    <property type="match status" value="2"/>
</dbReference>
<name>A0A239JVN1_9BACT</name>
<dbReference type="PANTHER" id="PTHR24421">
    <property type="entry name" value="NITRATE/NITRITE SENSOR PROTEIN NARX-RELATED"/>
    <property type="match status" value="1"/>
</dbReference>
<evidence type="ECO:0000256" key="3">
    <source>
        <dbReference type="ARBA" id="ARBA00023012"/>
    </source>
</evidence>
<dbReference type="InterPro" id="IPR003594">
    <property type="entry name" value="HATPase_dom"/>
</dbReference>
<dbReference type="GO" id="GO:0046983">
    <property type="term" value="F:protein dimerization activity"/>
    <property type="evidence" value="ECO:0007669"/>
    <property type="project" value="InterPro"/>
</dbReference>
<evidence type="ECO:0000313" key="6">
    <source>
        <dbReference type="Proteomes" id="UP000198356"/>
    </source>
</evidence>
<gene>
    <name evidence="5" type="ORF">SAMN05421770_104162</name>
</gene>